<keyword evidence="2" id="KW-1185">Reference proteome</keyword>
<dbReference type="OrthoDB" id="444325at2759"/>
<evidence type="ECO:0000313" key="2">
    <source>
        <dbReference type="Proteomes" id="UP000749646"/>
    </source>
</evidence>
<proteinExistence type="predicted"/>
<name>A0A9P6MDT6_9FUNG</name>
<reference evidence="1" key="1">
    <citation type="journal article" date="2020" name="Fungal Divers.">
        <title>Resolving the Mortierellaceae phylogeny through synthesis of multi-gene phylogenetics and phylogenomics.</title>
        <authorList>
            <person name="Vandepol N."/>
            <person name="Liber J."/>
            <person name="Desiro A."/>
            <person name="Na H."/>
            <person name="Kennedy M."/>
            <person name="Barry K."/>
            <person name="Grigoriev I.V."/>
            <person name="Miller A.N."/>
            <person name="O'Donnell K."/>
            <person name="Stajich J.E."/>
            <person name="Bonito G."/>
        </authorList>
    </citation>
    <scope>NUCLEOTIDE SEQUENCE</scope>
    <source>
        <strain evidence="1">MES-2147</strain>
    </source>
</reference>
<evidence type="ECO:0000313" key="1">
    <source>
        <dbReference type="EMBL" id="KAF9993399.1"/>
    </source>
</evidence>
<organism evidence="1 2">
    <name type="scientific">Modicella reniformis</name>
    <dbReference type="NCBI Taxonomy" id="1440133"/>
    <lineage>
        <taxon>Eukaryota</taxon>
        <taxon>Fungi</taxon>
        <taxon>Fungi incertae sedis</taxon>
        <taxon>Mucoromycota</taxon>
        <taxon>Mortierellomycotina</taxon>
        <taxon>Mortierellomycetes</taxon>
        <taxon>Mortierellales</taxon>
        <taxon>Mortierellaceae</taxon>
        <taxon>Modicella</taxon>
    </lineage>
</organism>
<sequence length="98" mass="10933">MYMITVKGQLPMTPSDLILGSRHIILIAINAYSTFRAVEADATKDGLQKLLLIQTCPGDTGHLGSRHFWHDHSQVRADRASQQSGLDPVHRLCRVLLE</sequence>
<comment type="caution">
    <text evidence="1">The sequence shown here is derived from an EMBL/GenBank/DDBJ whole genome shotgun (WGS) entry which is preliminary data.</text>
</comment>
<protein>
    <submittedName>
        <fullName evidence="1">Uncharacterized protein</fullName>
    </submittedName>
</protein>
<gene>
    <name evidence="1" type="ORF">BGZ65_011073</name>
</gene>
<accession>A0A9P6MDT6</accession>
<dbReference type="Proteomes" id="UP000749646">
    <property type="component" value="Unassembled WGS sequence"/>
</dbReference>
<dbReference type="AlphaFoldDB" id="A0A9P6MDT6"/>
<dbReference type="EMBL" id="JAAAHW010001852">
    <property type="protein sequence ID" value="KAF9993399.1"/>
    <property type="molecule type" value="Genomic_DNA"/>
</dbReference>